<keyword evidence="8" id="KW-0496">Mitochondrion</keyword>
<organism evidence="12 13">
    <name type="scientific">Pelobates cultripes</name>
    <name type="common">Western spadefoot toad</name>
    <dbReference type="NCBI Taxonomy" id="61616"/>
    <lineage>
        <taxon>Eukaryota</taxon>
        <taxon>Metazoa</taxon>
        <taxon>Chordata</taxon>
        <taxon>Craniata</taxon>
        <taxon>Vertebrata</taxon>
        <taxon>Euteleostomi</taxon>
        <taxon>Amphibia</taxon>
        <taxon>Batrachia</taxon>
        <taxon>Anura</taxon>
        <taxon>Pelobatoidea</taxon>
        <taxon>Pelobatidae</taxon>
        <taxon>Pelobates</taxon>
    </lineage>
</organism>
<comment type="subcellular location">
    <subcellularLocation>
        <location evidence="2">Endoplasmic reticulum membrane</location>
        <topology evidence="2">Single-pass membrane protein</topology>
    </subcellularLocation>
    <subcellularLocation>
        <location evidence="1">Mitochondrion membrane</location>
        <topology evidence="1">Single-pass membrane protein</topology>
    </subcellularLocation>
</comment>
<dbReference type="AlphaFoldDB" id="A0AAD1VKV3"/>
<feature type="domain" description="3-beta hydroxysteroid dehydrogenase/isomerase" evidence="11">
    <location>
        <begin position="13"/>
        <end position="250"/>
    </location>
</feature>
<dbReference type="GO" id="GO:0031966">
    <property type="term" value="C:mitochondrial membrane"/>
    <property type="evidence" value="ECO:0007669"/>
    <property type="project" value="UniProtKB-SubCell"/>
</dbReference>
<dbReference type="PANTHER" id="PTHR43245">
    <property type="entry name" value="BIFUNCTIONAL POLYMYXIN RESISTANCE PROTEIN ARNA"/>
    <property type="match status" value="1"/>
</dbReference>
<dbReference type="PANTHER" id="PTHR43245:SF51">
    <property type="entry name" value="SHORT CHAIN DEHYDROGENASE_REDUCTASE FAMILY 42E, MEMBER 2"/>
    <property type="match status" value="1"/>
</dbReference>
<keyword evidence="6" id="KW-1133">Transmembrane helix</keyword>
<proteinExistence type="inferred from homology"/>
<dbReference type="Pfam" id="PF01073">
    <property type="entry name" value="3Beta_HSD"/>
    <property type="match status" value="1"/>
</dbReference>
<keyword evidence="4" id="KW-0812">Transmembrane</keyword>
<dbReference type="FunFam" id="3.40.50.720:FF:000220">
    <property type="entry name" value="3 beta-hydroxysteroid dehydrogenase/Delta 5--&gt;4-isomerase type 1"/>
    <property type="match status" value="1"/>
</dbReference>
<dbReference type="InterPro" id="IPR050177">
    <property type="entry name" value="Lipid_A_modif_metabolic_enz"/>
</dbReference>
<evidence type="ECO:0000256" key="4">
    <source>
        <dbReference type="ARBA" id="ARBA00022692"/>
    </source>
</evidence>
<dbReference type="GO" id="GO:0006694">
    <property type="term" value="P:steroid biosynthetic process"/>
    <property type="evidence" value="ECO:0007669"/>
    <property type="project" value="InterPro"/>
</dbReference>
<protein>
    <submittedName>
        <fullName evidence="12">3 beta-hydroxysteroid dehydrogenase Delta 5</fullName>
    </submittedName>
</protein>
<comment type="similarity">
    <text evidence="3 10">Belongs to the 3-beta-HSD family.</text>
</comment>
<evidence type="ECO:0000313" key="12">
    <source>
        <dbReference type="EMBL" id="CAH2218728.1"/>
    </source>
</evidence>
<dbReference type="Proteomes" id="UP001295444">
    <property type="component" value="Chromosome 01"/>
</dbReference>
<dbReference type="SUPFAM" id="SSF51735">
    <property type="entry name" value="NAD(P)-binding Rossmann-fold domains"/>
    <property type="match status" value="1"/>
</dbReference>
<reference evidence="12" key="1">
    <citation type="submission" date="2022-03" db="EMBL/GenBank/DDBJ databases">
        <authorList>
            <person name="Alioto T."/>
            <person name="Alioto T."/>
            <person name="Gomez Garrido J."/>
        </authorList>
    </citation>
    <scope>NUCLEOTIDE SEQUENCE</scope>
</reference>
<keyword evidence="7 10" id="KW-0560">Oxidoreductase</keyword>
<dbReference type="InterPro" id="IPR002225">
    <property type="entry name" value="3Beta_OHSteriod_DH/Estase"/>
</dbReference>
<keyword evidence="5" id="KW-0256">Endoplasmic reticulum</keyword>
<dbReference type="GO" id="GO:0005789">
    <property type="term" value="C:endoplasmic reticulum membrane"/>
    <property type="evidence" value="ECO:0007669"/>
    <property type="project" value="UniProtKB-SubCell"/>
</dbReference>
<accession>A0AAD1VKV3</accession>
<sequence>MHCLRRLSLTEFKGRKLVKLLQGDICDEDFLQQCCQSVDVVIHSAAIIDPMGKISTETLIAINVTGTENLLEACVQNDVRYFIFTSSVEVVGPNTSGDPIVNGHEDLVYVGKLRSPYGQSKRLAEERVLKANGRALKSGGILITCSLRPMYIYGEGSQFLEMHLVQAISNGNVFHRLSRKEALVNPVYVGNVAWAHVQAARAMKDPDKAKKIAGNFYYISDDTPHISYSDINHELGKELGLGVEPRLTLPFNLLYYAAFLLEVLRFLLKPFVRYVPPFTRHLVLLLNTSFTFSYKKAQRDMGYKPHYSWEESKQLTTTWMASVMANQKEQLRKSKSN</sequence>
<dbReference type="InterPro" id="IPR036291">
    <property type="entry name" value="NAD(P)-bd_dom_sf"/>
</dbReference>
<name>A0AAD1VKV3_PELCU</name>
<evidence type="ECO:0000256" key="6">
    <source>
        <dbReference type="ARBA" id="ARBA00022989"/>
    </source>
</evidence>
<evidence type="ECO:0000256" key="2">
    <source>
        <dbReference type="ARBA" id="ARBA00004389"/>
    </source>
</evidence>
<evidence type="ECO:0000259" key="11">
    <source>
        <dbReference type="Pfam" id="PF01073"/>
    </source>
</evidence>
<evidence type="ECO:0000313" key="13">
    <source>
        <dbReference type="Proteomes" id="UP001295444"/>
    </source>
</evidence>
<evidence type="ECO:0000256" key="7">
    <source>
        <dbReference type="ARBA" id="ARBA00023002"/>
    </source>
</evidence>
<evidence type="ECO:0000256" key="9">
    <source>
        <dbReference type="ARBA" id="ARBA00023136"/>
    </source>
</evidence>
<dbReference type="EMBL" id="OW240912">
    <property type="protein sequence ID" value="CAH2218728.1"/>
    <property type="molecule type" value="Genomic_DNA"/>
</dbReference>
<evidence type="ECO:0000256" key="10">
    <source>
        <dbReference type="RuleBase" id="RU004475"/>
    </source>
</evidence>
<keyword evidence="13" id="KW-1185">Reference proteome</keyword>
<evidence type="ECO:0000256" key="8">
    <source>
        <dbReference type="ARBA" id="ARBA00023128"/>
    </source>
</evidence>
<evidence type="ECO:0000256" key="1">
    <source>
        <dbReference type="ARBA" id="ARBA00004304"/>
    </source>
</evidence>
<keyword evidence="9" id="KW-0472">Membrane</keyword>
<evidence type="ECO:0000256" key="5">
    <source>
        <dbReference type="ARBA" id="ARBA00022824"/>
    </source>
</evidence>
<dbReference type="GO" id="GO:0016616">
    <property type="term" value="F:oxidoreductase activity, acting on the CH-OH group of donors, NAD or NADP as acceptor"/>
    <property type="evidence" value="ECO:0007669"/>
    <property type="project" value="InterPro"/>
</dbReference>
<gene>
    <name evidence="12" type="ORF">PECUL_23A041360</name>
</gene>
<dbReference type="Gene3D" id="3.40.50.720">
    <property type="entry name" value="NAD(P)-binding Rossmann-like Domain"/>
    <property type="match status" value="1"/>
</dbReference>
<evidence type="ECO:0000256" key="3">
    <source>
        <dbReference type="ARBA" id="ARBA00009219"/>
    </source>
</evidence>